<sequence length="346" mass="38813">MLFVLIAPPNHCAHFVTSDDDLLNLLNELPDETGSHNPKMRWSLDFGRAGGAWQLAREFGTLAKQAPERVLKLLDKLNPGNQETYAGEALEGVADTNVPTATLIAGINSLDKRGFSSGRFREGAAASLKLRASRENGLPENVLEILKGWLTIHLEPDVREYKERQHDGDVKKGQEILFGHSSTWSPPHGRGPILEALAEGYLQQRPPNYAGWVNVIESRIGIEKHPAMWVKTLMLMPSLFNWDRVRATALFDSVIKDSPSVLDHAFALYSIANVIRVCEPKATAQKWMSILRLRGTDFSQQAYGEFLFLYHCCYHDSWSIARCRKLLRTKRPNRTLLGLAHGASHL</sequence>
<dbReference type="EMBL" id="CZPZ01000005">
    <property type="protein sequence ID" value="CUS33352.1"/>
    <property type="molecule type" value="Genomic_DNA"/>
</dbReference>
<gene>
    <name evidence="1" type="ORF">COMA2_130027</name>
</gene>
<keyword evidence="2" id="KW-1185">Reference proteome</keyword>
<reference evidence="2" key="1">
    <citation type="submission" date="2015-10" db="EMBL/GenBank/DDBJ databases">
        <authorList>
            <person name="Luecker S."/>
            <person name="Luecker S."/>
        </authorList>
    </citation>
    <scope>NUCLEOTIDE SEQUENCE [LARGE SCALE GENOMIC DNA]</scope>
</reference>
<evidence type="ECO:0000313" key="1">
    <source>
        <dbReference type="EMBL" id="CUS33352.1"/>
    </source>
</evidence>
<name>A0A0S4L9R6_9BACT</name>
<evidence type="ECO:0000313" key="2">
    <source>
        <dbReference type="Proteomes" id="UP000198736"/>
    </source>
</evidence>
<protein>
    <submittedName>
        <fullName evidence="1">Uncharacterized protein</fullName>
    </submittedName>
</protein>
<dbReference type="STRING" id="1742973.COMA2_130027"/>
<organism evidence="1 2">
    <name type="scientific">Candidatus Nitrospira nitrificans</name>
    <dbReference type="NCBI Taxonomy" id="1742973"/>
    <lineage>
        <taxon>Bacteria</taxon>
        <taxon>Pseudomonadati</taxon>
        <taxon>Nitrospirota</taxon>
        <taxon>Nitrospiria</taxon>
        <taxon>Nitrospirales</taxon>
        <taxon>Nitrospiraceae</taxon>
        <taxon>Nitrospira</taxon>
    </lineage>
</organism>
<dbReference type="Proteomes" id="UP000198736">
    <property type="component" value="Unassembled WGS sequence"/>
</dbReference>
<accession>A0A0S4L9R6</accession>
<dbReference type="AlphaFoldDB" id="A0A0S4L9R6"/>
<proteinExistence type="predicted"/>